<comment type="caution">
    <text evidence="6">The sequence shown here is derived from an EMBL/GenBank/DDBJ whole genome shotgun (WGS) entry which is preliminary data.</text>
</comment>
<dbReference type="EMBL" id="JAZGUE010000003">
    <property type="protein sequence ID" value="KAL2268855.1"/>
    <property type="molecule type" value="Genomic_DNA"/>
</dbReference>
<dbReference type="RefSeq" id="XP_070867579.1">
    <property type="nucleotide sequence ID" value="XM_071010109.1"/>
</dbReference>
<dbReference type="Pfam" id="PF07732">
    <property type="entry name" value="Cu-oxidase_3"/>
    <property type="match status" value="1"/>
</dbReference>
<dbReference type="CDD" id="cd13854">
    <property type="entry name" value="CuRO_1_MaLCC_like"/>
    <property type="match status" value="1"/>
</dbReference>
<evidence type="ECO:0000259" key="4">
    <source>
        <dbReference type="Pfam" id="PF07731"/>
    </source>
</evidence>
<dbReference type="InterPro" id="IPR011706">
    <property type="entry name" value="Cu-oxidase_C"/>
</dbReference>
<dbReference type="PANTHER" id="PTHR11709">
    <property type="entry name" value="MULTI-COPPER OXIDASE"/>
    <property type="match status" value="1"/>
</dbReference>
<dbReference type="InterPro" id="IPR045087">
    <property type="entry name" value="Cu-oxidase_fam"/>
</dbReference>
<dbReference type="GeneID" id="98124753"/>
<dbReference type="PANTHER" id="PTHR11709:SF145">
    <property type="entry name" value="LCC1"/>
    <property type="match status" value="1"/>
</dbReference>
<dbReference type="InterPro" id="IPR008972">
    <property type="entry name" value="Cupredoxin"/>
</dbReference>
<feature type="domain" description="Plastocyanin-like" evidence="4">
    <location>
        <begin position="465"/>
        <end position="577"/>
    </location>
</feature>
<keyword evidence="2" id="KW-0186">Copper</keyword>
<dbReference type="CDD" id="cd13901">
    <property type="entry name" value="CuRO_3_MaLCC_like"/>
    <property type="match status" value="1"/>
</dbReference>
<dbReference type="Pfam" id="PF00394">
    <property type="entry name" value="Cu-oxidase"/>
    <property type="match status" value="1"/>
</dbReference>
<keyword evidence="7" id="KW-1185">Reference proteome</keyword>
<evidence type="ECO:0000313" key="7">
    <source>
        <dbReference type="Proteomes" id="UP001600064"/>
    </source>
</evidence>
<evidence type="ECO:0000256" key="1">
    <source>
        <dbReference type="ARBA" id="ARBA00010609"/>
    </source>
</evidence>
<dbReference type="InterPro" id="IPR001117">
    <property type="entry name" value="Cu-oxidase_2nd"/>
</dbReference>
<protein>
    <recommendedName>
        <fullName evidence="8">Laccase</fullName>
    </recommendedName>
</protein>
<name>A0ABR4DEW5_9PEZI</name>
<dbReference type="SUPFAM" id="SSF49503">
    <property type="entry name" value="Cupredoxins"/>
    <property type="match status" value="3"/>
</dbReference>
<dbReference type="InterPro" id="IPR011707">
    <property type="entry name" value="Cu-oxidase-like_N"/>
</dbReference>
<reference evidence="6 7" key="1">
    <citation type="journal article" date="2024" name="Commun. Biol.">
        <title>Comparative genomic analysis of thermophilic fungi reveals convergent evolutionary adaptations and gene losses.</title>
        <authorList>
            <person name="Steindorff A.S."/>
            <person name="Aguilar-Pontes M.V."/>
            <person name="Robinson A.J."/>
            <person name="Andreopoulos B."/>
            <person name="LaButti K."/>
            <person name="Kuo A."/>
            <person name="Mondo S."/>
            <person name="Riley R."/>
            <person name="Otillar R."/>
            <person name="Haridas S."/>
            <person name="Lipzen A."/>
            <person name="Grimwood J."/>
            <person name="Schmutz J."/>
            <person name="Clum A."/>
            <person name="Reid I.D."/>
            <person name="Moisan M.C."/>
            <person name="Butler G."/>
            <person name="Nguyen T.T.M."/>
            <person name="Dewar K."/>
            <person name="Conant G."/>
            <person name="Drula E."/>
            <person name="Henrissat B."/>
            <person name="Hansel C."/>
            <person name="Singer S."/>
            <person name="Hutchinson M.I."/>
            <person name="de Vries R.P."/>
            <person name="Natvig D.O."/>
            <person name="Powell A.J."/>
            <person name="Tsang A."/>
            <person name="Grigoriev I.V."/>
        </authorList>
    </citation>
    <scope>NUCLEOTIDE SEQUENCE [LARGE SCALE GENOMIC DNA]</scope>
    <source>
        <strain evidence="6 7">ATCC 22073</strain>
    </source>
</reference>
<dbReference type="Proteomes" id="UP001600064">
    <property type="component" value="Unassembled WGS sequence"/>
</dbReference>
<dbReference type="Gene3D" id="2.60.40.420">
    <property type="entry name" value="Cupredoxins - blue copper proteins"/>
    <property type="match status" value="3"/>
</dbReference>
<feature type="domain" description="Plastocyanin-like" evidence="5">
    <location>
        <begin position="87"/>
        <end position="203"/>
    </location>
</feature>
<evidence type="ECO:0000256" key="2">
    <source>
        <dbReference type="ARBA" id="ARBA00023008"/>
    </source>
</evidence>
<comment type="similarity">
    <text evidence="1">Belongs to the multicopper oxidase family.</text>
</comment>
<organism evidence="6 7">
    <name type="scientific">Remersonia thermophila</name>
    <dbReference type="NCBI Taxonomy" id="72144"/>
    <lineage>
        <taxon>Eukaryota</taxon>
        <taxon>Fungi</taxon>
        <taxon>Dikarya</taxon>
        <taxon>Ascomycota</taxon>
        <taxon>Pezizomycotina</taxon>
        <taxon>Sordariomycetes</taxon>
        <taxon>Sordariomycetidae</taxon>
        <taxon>Sordariales</taxon>
        <taxon>Sordariales incertae sedis</taxon>
        <taxon>Remersonia</taxon>
    </lineage>
</organism>
<evidence type="ECO:0000313" key="6">
    <source>
        <dbReference type="EMBL" id="KAL2268855.1"/>
    </source>
</evidence>
<gene>
    <name evidence="6" type="ORF">VTJ83DRAFT_3701</name>
</gene>
<evidence type="ECO:0000259" key="3">
    <source>
        <dbReference type="Pfam" id="PF00394"/>
    </source>
</evidence>
<accession>A0ABR4DEW5</accession>
<evidence type="ECO:0000259" key="5">
    <source>
        <dbReference type="Pfam" id="PF07732"/>
    </source>
</evidence>
<sequence>MSLLDNVSNLLGTTINHVAYTAKASLSQQRTNGLALWGTLLNPMLPNFLTNNPLPNGFPWDRRTDRNTNQYKDTPRTGVTRRYDWTISRGRIAPDGYERDVLLVNGQFPGPLIEANWGDRIVVDVKNNITNPDEGTAIHWHGFLQTHTPWEDGAPGITQCPIPPKQSYRYDFIADMYGSTWYHAHYSSQYTGGLIGPIVVHGPTSQRYDIDVGPILLHDWHHKEYFQIVKEMLTPNGGGGATRSDNNLINGKNHFDCSTVAEGDKTPCTNEAGISKFKFRAGKTHRLRLINAGGDGVQRFSIDEHTMTVIAEDFVPVRPYQTRIVTLGVGQRADVLVRADHPLGAERKVRGGPTTVSKDAGFWIRSNITCTGAGQPNALAVVYYEGADVNRSPKSRAWDSSGATACANDNLGTSEPLYPIPAPRPSVTHTMAIQVGRNASGITQWSFGGVAARVHFNQPALLEVNEGKQTFDEGWNVLNFGRNQSVRIIVNNTGGAAHPMHLHGHNMQILAVAPNTAPWDGVIVRPQNPTRRDVFIVPGRSLLVIQFDPEPGAWAWHCHIAWHAAAGFLSTLVTHPDQIRRMNIPRHVENNCKAWDAYTAKNVVDHIDSGA</sequence>
<evidence type="ECO:0008006" key="8">
    <source>
        <dbReference type="Google" id="ProtNLM"/>
    </source>
</evidence>
<proteinExistence type="inferred from homology"/>
<feature type="domain" description="Plastocyanin-like" evidence="3">
    <location>
        <begin position="214"/>
        <end position="342"/>
    </location>
</feature>
<dbReference type="Pfam" id="PF07731">
    <property type="entry name" value="Cu-oxidase_2"/>
    <property type="match status" value="1"/>
</dbReference>